<dbReference type="STRING" id="479893.CPX_001625"/>
<comment type="caution">
    <text evidence="1">The sequence shown here is derived from an EMBL/GenBank/DDBJ whole genome shotgun (WGS) entry which is preliminary data.</text>
</comment>
<dbReference type="RefSeq" id="WP_053521497.1">
    <property type="nucleotide sequence ID" value="NZ_LHCF01000009.1"/>
</dbReference>
<dbReference type="Proteomes" id="UP000037386">
    <property type="component" value="Unassembled WGS sequence"/>
</dbReference>
<protein>
    <submittedName>
        <fullName evidence="1">Uncharacterized protein</fullName>
    </submittedName>
</protein>
<dbReference type="OrthoDB" id="386032at2"/>
<name>A0A0M1N053_9MOLU</name>
<gene>
    <name evidence="1" type="ORF">CPX_001625</name>
</gene>
<proteinExistence type="predicted"/>
<dbReference type="EMBL" id="LHCF01000009">
    <property type="protein sequence ID" value="KOR75405.1"/>
    <property type="molecule type" value="Genomic_DNA"/>
</dbReference>
<reference evidence="2" key="1">
    <citation type="submission" date="2015-05" db="EMBL/GenBank/DDBJ databases">
        <title>Draft genome sequence of 'Candidatus Phytoplasma Pruni' strain CX, a plant pathogenic bacterium.</title>
        <authorList>
            <person name="Lee I.-M."/>
            <person name="Bottner-Parker K.D."/>
            <person name="Shao J."/>
            <person name="Gundersen-Rindal D.E."/>
            <person name="Zhao Y."/>
            <person name="Davis R.E."/>
        </authorList>
    </citation>
    <scope>NUCLEOTIDE SEQUENCE [LARGE SCALE GENOMIC DNA]</scope>
    <source>
        <strain evidence="2">CX</strain>
    </source>
</reference>
<organism evidence="1 2">
    <name type="scientific">Candidatus Phytoplasma pruni</name>
    <dbReference type="NCBI Taxonomy" id="479893"/>
    <lineage>
        <taxon>Bacteria</taxon>
        <taxon>Bacillati</taxon>
        <taxon>Mycoplasmatota</taxon>
        <taxon>Mollicutes</taxon>
        <taxon>Acholeplasmatales</taxon>
        <taxon>Acholeplasmataceae</taxon>
        <taxon>Candidatus Phytoplasma</taxon>
        <taxon>16SrIII (X-disease group)</taxon>
    </lineage>
</organism>
<dbReference type="AlphaFoldDB" id="A0A0M1N053"/>
<evidence type="ECO:0000313" key="1">
    <source>
        <dbReference type="EMBL" id="KOR75405.1"/>
    </source>
</evidence>
<evidence type="ECO:0000313" key="2">
    <source>
        <dbReference type="Proteomes" id="UP000037386"/>
    </source>
</evidence>
<sequence>MSAKKNNQRYLVTDNVTVEVKVRYVKQNNKNVREWYTNNLKINYDGENYSFDEVVLVFGHIDSDNPEFFLQPGQKVKVLGGRLNSLDTSVKHNVLTIDKFKQLSDQTQK</sequence>
<dbReference type="PATRIC" id="fig|479893.3.peg.427"/>
<accession>A0A0M1N053</accession>